<dbReference type="InterPro" id="IPR002052">
    <property type="entry name" value="DNA_methylase_N6_adenine_CS"/>
</dbReference>
<evidence type="ECO:0000256" key="6">
    <source>
        <dbReference type="ARBA" id="ARBA00023125"/>
    </source>
</evidence>
<dbReference type="GO" id="GO:0032259">
    <property type="term" value="P:methylation"/>
    <property type="evidence" value="ECO:0007669"/>
    <property type="project" value="UniProtKB-KW"/>
</dbReference>
<proteinExistence type="predicted"/>
<dbReference type="InterPro" id="IPR050953">
    <property type="entry name" value="N4_N6_ade-DNA_methylase"/>
</dbReference>
<dbReference type="AlphaFoldDB" id="A0A942UYN0"/>
<dbReference type="SUPFAM" id="SSF53335">
    <property type="entry name" value="S-adenosyl-L-methionine-dependent methyltransferases"/>
    <property type="match status" value="1"/>
</dbReference>
<evidence type="ECO:0000256" key="2">
    <source>
        <dbReference type="ARBA" id="ARBA00022603"/>
    </source>
</evidence>
<organism evidence="10 11">
    <name type="scientific">Anaeromonas frigoriresistens</name>
    <dbReference type="NCBI Taxonomy" id="2683708"/>
    <lineage>
        <taxon>Bacteria</taxon>
        <taxon>Bacillati</taxon>
        <taxon>Bacillota</taxon>
        <taxon>Tissierellia</taxon>
        <taxon>Tissierellales</taxon>
        <taxon>Thermohalobacteraceae</taxon>
        <taxon>Anaeromonas</taxon>
    </lineage>
</organism>
<dbReference type="GO" id="GO:0009307">
    <property type="term" value="P:DNA restriction-modification system"/>
    <property type="evidence" value="ECO:0007669"/>
    <property type="project" value="UniProtKB-KW"/>
</dbReference>
<feature type="domain" description="TaqI-like C-terminal specificity" evidence="9">
    <location>
        <begin position="425"/>
        <end position="551"/>
    </location>
</feature>
<keyword evidence="11" id="KW-1185">Reference proteome</keyword>
<evidence type="ECO:0000256" key="4">
    <source>
        <dbReference type="ARBA" id="ARBA00022691"/>
    </source>
</evidence>
<accession>A0A942UYN0</accession>
<dbReference type="PANTHER" id="PTHR33841">
    <property type="entry name" value="DNA METHYLTRANSFERASE YEEA-RELATED"/>
    <property type="match status" value="1"/>
</dbReference>
<protein>
    <recommendedName>
        <fullName evidence="1">site-specific DNA-methyltransferase (adenine-specific)</fullName>
        <ecNumber evidence="1">2.1.1.72</ecNumber>
    </recommendedName>
</protein>
<dbReference type="InterPro" id="IPR025931">
    <property type="entry name" value="TaqI_C"/>
</dbReference>
<dbReference type="GO" id="GO:0009007">
    <property type="term" value="F:site-specific DNA-methyltransferase (adenine-specific) activity"/>
    <property type="evidence" value="ECO:0007669"/>
    <property type="project" value="UniProtKB-EC"/>
</dbReference>
<comment type="caution">
    <text evidence="10">The sequence shown here is derived from an EMBL/GenBank/DDBJ whole genome shotgun (WGS) entry which is preliminary data.</text>
</comment>
<keyword evidence="2 10" id="KW-0489">Methyltransferase</keyword>
<keyword evidence="3" id="KW-0808">Transferase</keyword>
<sequence>MEKFYKVVDYIYKEYSYKYSIRNIEDSIMNSIILLVFKKHGIDYDSELNDKIQEMLGNEILSKIEMAIPQHLLVNDHIISNTYEYIIQYRKKDKEKLAVYYTSQWIIDYILDNTLIDYFINDNMENLKILEPSCGSGNFLISIVERLYFYYKENTNLTKREIIYRIINENIYGVDKDNNSLRYCKYSLILKIYKLTGEEYDLNLNLMNLDFLSKGKIDNIKFDFILGNPPYLENRKINKYYQKDYLKKIYQTAVGRFDIYALFIEKSLKILKQKGRVGYIVPSSILANNNFCKLREVILQNCSIEKIINLGDGIFNEVDMSMSMIIMKKTSLKGLIMTKNISHSKYKKEKLYLEPYRKINQNYYNQLLNNVFDINSSDVFFKMRNRIFKESNSKVKDYCNVVAGIATGNVRNKLLTRDQDVNAEKVLEGKNIHRYNHKWNGLYIRTDKSLIDKSKGEYATFMRKDLIYNKKILIRQTADKFICSYDEENYYILNTLYSLIIKDISRKDLSIKFILALLNSSLFSAIYRSITMEDGKLFPQVKIFHIKETPLRIIPYSDQEIIVRIVDEILQVYKEGNISSKGKELYINNKLSQIDHLIYDIYEVGNKERIEIKKIISNT</sequence>
<dbReference type="Gene3D" id="3.40.50.150">
    <property type="entry name" value="Vaccinia Virus protein VP39"/>
    <property type="match status" value="1"/>
</dbReference>
<dbReference type="RefSeq" id="WP_203367147.1">
    <property type="nucleotide sequence ID" value="NZ_WSFT01000044.1"/>
</dbReference>
<evidence type="ECO:0000313" key="11">
    <source>
        <dbReference type="Proteomes" id="UP000724672"/>
    </source>
</evidence>
<dbReference type="InterPro" id="IPR029063">
    <property type="entry name" value="SAM-dependent_MTases_sf"/>
</dbReference>
<evidence type="ECO:0000259" key="9">
    <source>
        <dbReference type="Pfam" id="PF12950"/>
    </source>
</evidence>
<dbReference type="EC" id="2.1.1.72" evidence="1"/>
<evidence type="ECO:0000259" key="8">
    <source>
        <dbReference type="Pfam" id="PF07669"/>
    </source>
</evidence>
<dbReference type="PROSITE" id="PS00092">
    <property type="entry name" value="N6_MTASE"/>
    <property type="match status" value="1"/>
</dbReference>
<evidence type="ECO:0000256" key="1">
    <source>
        <dbReference type="ARBA" id="ARBA00011900"/>
    </source>
</evidence>
<dbReference type="Proteomes" id="UP000724672">
    <property type="component" value="Unassembled WGS sequence"/>
</dbReference>
<dbReference type="Pfam" id="PF07669">
    <property type="entry name" value="Eco57I"/>
    <property type="match status" value="1"/>
</dbReference>
<keyword evidence="6" id="KW-0238">DNA-binding</keyword>
<evidence type="ECO:0000256" key="5">
    <source>
        <dbReference type="ARBA" id="ARBA00022747"/>
    </source>
</evidence>
<evidence type="ECO:0000313" key="10">
    <source>
        <dbReference type="EMBL" id="MBS4539224.1"/>
    </source>
</evidence>
<dbReference type="InterPro" id="IPR011639">
    <property type="entry name" value="MethylTrfase_TaqI-like_dom"/>
</dbReference>
<name>A0A942UYN0_9FIRM</name>
<comment type="catalytic activity">
    <reaction evidence="7">
        <text>a 2'-deoxyadenosine in DNA + S-adenosyl-L-methionine = an N(6)-methyl-2'-deoxyadenosine in DNA + S-adenosyl-L-homocysteine + H(+)</text>
        <dbReference type="Rhea" id="RHEA:15197"/>
        <dbReference type="Rhea" id="RHEA-COMP:12418"/>
        <dbReference type="Rhea" id="RHEA-COMP:12419"/>
        <dbReference type="ChEBI" id="CHEBI:15378"/>
        <dbReference type="ChEBI" id="CHEBI:57856"/>
        <dbReference type="ChEBI" id="CHEBI:59789"/>
        <dbReference type="ChEBI" id="CHEBI:90615"/>
        <dbReference type="ChEBI" id="CHEBI:90616"/>
        <dbReference type="EC" id="2.1.1.72"/>
    </reaction>
</comment>
<dbReference type="Pfam" id="PF12950">
    <property type="entry name" value="TaqI_C"/>
    <property type="match status" value="1"/>
</dbReference>
<dbReference type="EMBL" id="WSFT01000044">
    <property type="protein sequence ID" value="MBS4539224.1"/>
    <property type="molecule type" value="Genomic_DNA"/>
</dbReference>
<dbReference type="GO" id="GO:0003677">
    <property type="term" value="F:DNA binding"/>
    <property type="evidence" value="ECO:0007669"/>
    <property type="project" value="UniProtKB-KW"/>
</dbReference>
<gene>
    <name evidence="10" type="ORF">GOQ27_12180</name>
</gene>
<reference evidence="10" key="1">
    <citation type="submission" date="2019-12" db="EMBL/GenBank/DDBJ databases">
        <title>Clostridiaceae gen. nov. sp. nov., isolated from sediment in Xinjiang, China.</title>
        <authorList>
            <person name="Zhang R."/>
        </authorList>
    </citation>
    <scope>NUCLEOTIDE SEQUENCE</scope>
    <source>
        <strain evidence="10">D2Q-11</strain>
    </source>
</reference>
<evidence type="ECO:0000256" key="7">
    <source>
        <dbReference type="ARBA" id="ARBA00047942"/>
    </source>
</evidence>
<evidence type="ECO:0000256" key="3">
    <source>
        <dbReference type="ARBA" id="ARBA00022679"/>
    </source>
</evidence>
<keyword evidence="4" id="KW-0949">S-adenosyl-L-methionine</keyword>
<dbReference type="PANTHER" id="PTHR33841:SF6">
    <property type="entry name" value="TYPE II METHYLTRANSFERASE M.HINDII"/>
    <property type="match status" value="1"/>
</dbReference>
<feature type="domain" description="Type II methyltransferase M.TaqI-like" evidence="8">
    <location>
        <begin position="169"/>
        <end position="313"/>
    </location>
</feature>
<keyword evidence="5" id="KW-0680">Restriction system</keyword>
<dbReference type="PRINTS" id="PR00507">
    <property type="entry name" value="N12N6MTFRASE"/>
</dbReference>